<keyword evidence="1" id="KW-0004">4Fe-4S</keyword>
<name>A0A6J7BYM0_9ZZZZ</name>
<evidence type="ECO:0000313" key="3">
    <source>
        <dbReference type="EMBL" id="CAB4957808.1"/>
    </source>
</evidence>
<dbReference type="GO" id="GO:0051539">
    <property type="term" value="F:4 iron, 4 sulfur cluster binding"/>
    <property type="evidence" value="ECO:0007669"/>
    <property type="project" value="UniProtKB-KW"/>
</dbReference>
<evidence type="ECO:0000256" key="1">
    <source>
        <dbReference type="ARBA" id="ARBA00022485"/>
    </source>
</evidence>
<keyword evidence="1" id="KW-0479">Metal-binding</keyword>
<dbReference type="InterPro" id="IPR003739">
    <property type="entry name" value="Lys_aminomutase/Glu_NH3_mut"/>
</dbReference>
<reference evidence="2" key="1">
    <citation type="submission" date="2020-05" db="EMBL/GenBank/DDBJ databases">
        <authorList>
            <person name="Chiriac C."/>
            <person name="Salcher M."/>
            <person name="Ghai R."/>
            <person name="Kavagutti S V."/>
        </authorList>
    </citation>
    <scope>NUCLEOTIDE SEQUENCE</scope>
</reference>
<dbReference type="AlphaFoldDB" id="A0A6J7BYM0"/>
<dbReference type="EMBL" id="CAFBND010000126">
    <property type="protein sequence ID" value="CAB4957808.1"/>
    <property type="molecule type" value="Genomic_DNA"/>
</dbReference>
<keyword evidence="1" id="KW-0408">Iron</keyword>
<dbReference type="InterPro" id="IPR058240">
    <property type="entry name" value="rSAM_sf"/>
</dbReference>
<evidence type="ECO:0000313" key="2">
    <source>
        <dbReference type="EMBL" id="CAB4849974.1"/>
    </source>
</evidence>
<dbReference type="PANTHER" id="PTHR30538:SF0">
    <property type="entry name" value="L-LYSINE 2,3-AMINOMUTASE AQ_1632-RELATED"/>
    <property type="match status" value="1"/>
</dbReference>
<gene>
    <name evidence="2" type="ORF">UFOPK3268_00897</name>
    <name evidence="3" type="ORF">UFOPK3752_02082</name>
</gene>
<dbReference type="Gene3D" id="3.20.20.70">
    <property type="entry name" value="Aldolase class I"/>
    <property type="match status" value="1"/>
</dbReference>
<proteinExistence type="predicted"/>
<keyword evidence="1" id="KW-0411">Iron-sulfur</keyword>
<dbReference type="InterPro" id="IPR013785">
    <property type="entry name" value="Aldolase_TIM"/>
</dbReference>
<dbReference type="SUPFAM" id="SSF102114">
    <property type="entry name" value="Radical SAM enzymes"/>
    <property type="match status" value="1"/>
</dbReference>
<dbReference type="PANTHER" id="PTHR30538">
    <property type="entry name" value="LYSINE 2,3-AMINOMUTASE-RELATED"/>
    <property type="match status" value="1"/>
</dbReference>
<dbReference type="EMBL" id="CAFBIZ010000104">
    <property type="protein sequence ID" value="CAB4849974.1"/>
    <property type="molecule type" value="Genomic_DNA"/>
</dbReference>
<sequence length="483" mass="54329">MTKTFETLASAASTSASQSLEQPYTYASRPLVEPDWRRFPGWSHLTDAEWRSAQWQRSHCLKSTAQLRAILGDLVDDHFFHDLEADIAATATMSMLLPPQMLNTIAATTPVGGTGSLTEAFYQDPVRRYMLPVFSDRRTDLTSHPHATRDSLHEHEMWAVEGLTHRYPTKVLAELLTTCPQYCGHCTRMDLVGNSTASVEKLKFIAKPETRLSDMLDYLRRSPGVRDVVVSGGDVANMPWPRLESFVASLLEIENIRDIRLASKALMGLPQHWLQDDVRSGMERLARIARARGVGLAIHTHVNAAQSVTPLVAEATKAMFECGVRDVRNQGVLMRGVNDSAGALLDLCFALLDGAGIMPYYFYMCDMIPNAEHWRLGLWEAQALQHSIMGYLPGFATPRIVCDVPYVGKRWVHQVHDYDRERGISYWTKNYRTGIEMSDVDALLRPHEYYDPIHTLPEAGKAWWALHGNDSLSQPVAGREVHD</sequence>
<accession>A0A6J7BYM0</accession>
<protein>
    <submittedName>
        <fullName evidence="2">Unannotated protein</fullName>
    </submittedName>
</protein>
<organism evidence="2">
    <name type="scientific">freshwater metagenome</name>
    <dbReference type="NCBI Taxonomy" id="449393"/>
    <lineage>
        <taxon>unclassified sequences</taxon>
        <taxon>metagenomes</taxon>
        <taxon>ecological metagenomes</taxon>
    </lineage>
</organism>